<dbReference type="Proteomes" id="UP000255528">
    <property type="component" value="Unassembled WGS sequence"/>
</dbReference>
<reference evidence="2 3" key="1">
    <citation type="submission" date="2018-06" db="EMBL/GenBank/DDBJ databases">
        <authorList>
            <consortium name="Pathogen Informatics"/>
            <person name="Doyle S."/>
        </authorList>
    </citation>
    <scope>NUCLEOTIDE SEQUENCE [LARGE SCALE GENOMIC DNA]</scope>
    <source>
        <strain evidence="2 3">NCTC12119</strain>
    </source>
</reference>
<feature type="transmembrane region" description="Helical" evidence="1">
    <location>
        <begin position="9"/>
        <end position="30"/>
    </location>
</feature>
<keyword evidence="1" id="KW-0472">Membrane</keyword>
<sequence>MDSIQTGGLIVNLLMMLVAIISSFISYLIYKDNSSPDIIVYLEQDKDAKTVINLVIKNIGKSPAKDVKFSTDKKLPQRAYAGELPPEMTEGALITGIPFLAPGASRVSMLGNYQGLKDWLKGEVVSVKTTFYKANSRSFRKSAIVNTSYLEVHSFARNSAGDNSSGSKIVSELKNINKSITKITKQT</sequence>
<dbReference type="EMBL" id="UIGI01000001">
    <property type="protein sequence ID" value="SUW62584.1"/>
    <property type="molecule type" value="Genomic_DNA"/>
</dbReference>
<gene>
    <name evidence="2" type="ORF">NCTC12119_01027</name>
</gene>
<keyword evidence="1" id="KW-0812">Transmembrane</keyword>
<evidence type="ECO:0000313" key="2">
    <source>
        <dbReference type="EMBL" id="SUW62584.1"/>
    </source>
</evidence>
<protein>
    <submittedName>
        <fullName evidence="2">Uncharacterized protein</fullName>
    </submittedName>
</protein>
<accession>A0A381C3U6</accession>
<evidence type="ECO:0000313" key="3">
    <source>
        <dbReference type="Proteomes" id="UP000255528"/>
    </source>
</evidence>
<dbReference type="RefSeq" id="WP_115627527.1">
    <property type="nucleotide sequence ID" value="NZ_UIGI01000001.1"/>
</dbReference>
<organism evidence="2 3">
    <name type="scientific">Buttiauxella agrestis</name>
    <dbReference type="NCBI Taxonomy" id="82977"/>
    <lineage>
        <taxon>Bacteria</taxon>
        <taxon>Pseudomonadati</taxon>
        <taxon>Pseudomonadota</taxon>
        <taxon>Gammaproteobacteria</taxon>
        <taxon>Enterobacterales</taxon>
        <taxon>Enterobacteriaceae</taxon>
        <taxon>Buttiauxella</taxon>
    </lineage>
</organism>
<proteinExistence type="predicted"/>
<name>A0A381C3U6_9ENTR</name>
<evidence type="ECO:0000256" key="1">
    <source>
        <dbReference type="SAM" id="Phobius"/>
    </source>
</evidence>
<dbReference type="AlphaFoldDB" id="A0A381C3U6"/>
<keyword evidence="1" id="KW-1133">Transmembrane helix</keyword>